<feature type="transmembrane region" description="Helical" evidence="7">
    <location>
        <begin position="167"/>
        <end position="191"/>
    </location>
</feature>
<dbReference type="FunFam" id="1.20.1080.10:FF:000011">
    <property type="entry name" value="Formate family transporter"/>
    <property type="match status" value="1"/>
</dbReference>
<dbReference type="Proteomes" id="UP000321400">
    <property type="component" value="Unassembled WGS sequence"/>
</dbReference>
<evidence type="ECO:0000256" key="2">
    <source>
        <dbReference type="ARBA" id="ARBA00022448"/>
    </source>
</evidence>
<evidence type="ECO:0000256" key="1">
    <source>
        <dbReference type="ARBA" id="ARBA00004141"/>
    </source>
</evidence>
<dbReference type="GO" id="GO:0015499">
    <property type="term" value="F:formate transmembrane transporter activity"/>
    <property type="evidence" value="ECO:0007669"/>
    <property type="project" value="TreeGrafter"/>
</dbReference>
<protein>
    <submittedName>
        <fullName evidence="8">Formate transporter</fullName>
    </submittedName>
</protein>
<evidence type="ECO:0000256" key="6">
    <source>
        <dbReference type="ARBA" id="ARBA00049660"/>
    </source>
</evidence>
<keyword evidence="5 7" id="KW-0472">Membrane</keyword>
<name>A0A511WZI2_9BACI</name>
<reference evidence="8 9" key="1">
    <citation type="submission" date="2019-07" db="EMBL/GenBank/DDBJ databases">
        <title>Whole genome shotgun sequence of Halolactibacillus alkaliphilus NBRC 103919.</title>
        <authorList>
            <person name="Hosoyama A."/>
            <person name="Uohara A."/>
            <person name="Ohji S."/>
            <person name="Ichikawa N."/>
        </authorList>
    </citation>
    <scope>NUCLEOTIDE SEQUENCE [LARGE SCALE GENOMIC DNA]</scope>
    <source>
        <strain evidence="8 9">NBRC 103919</strain>
    </source>
</reference>
<gene>
    <name evidence="8" type="ORF">HAL01_05690</name>
</gene>
<comment type="similarity">
    <text evidence="6">Belongs to the FNT transporter (TC 1.A.16) family.</text>
</comment>
<dbReference type="GO" id="GO:0005886">
    <property type="term" value="C:plasma membrane"/>
    <property type="evidence" value="ECO:0007669"/>
    <property type="project" value="TreeGrafter"/>
</dbReference>
<evidence type="ECO:0000256" key="5">
    <source>
        <dbReference type="ARBA" id="ARBA00023136"/>
    </source>
</evidence>
<dbReference type="Gene3D" id="1.20.1080.10">
    <property type="entry name" value="Glycerol uptake facilitator protein"/>
    <property type="match status" value="1"/>
</dbReference>
<accession>A0A511WZI2</accession>
<feature type="transmembrane region" description="Helical" evidence="7">
    <location>
        <begin position="44"/>
        <end position="63"/>
    </location>
</feature>
<organism evidence="8 9">
    <name type="scientific">Halolactibacillus alkaliphilus</name>
    <dbReference type="NCBI Taxonomy" id="442899"/>
    <lineage>
        <taxon>Bacteria</taxon>
        <taxon>Bacillati</taxon>
        <taxon>Bacillota</taxon>
        <taxon>Bacilli</taxon>
        <taxon>Bacillales</taxon>
        <taxon>Bacillaceae</taxon>
        <taxon>Halolactibacillus</taxon>
    </lineage>
</organism>
<evidence type="ECO:0000256" key="4">
    <source>
        <dbReference type="ARBA" id="ARBA00022989"/>
    </source>
</evidence>
<dbReference type="STRING" id="442899.SAMN05720591_10627"/>
<dbReference type="PANTHER" id="PTHR30520:SF6">
    <property type="entry name" value="FORMATE_NITRATE FAMILY TRANSPORTER (EUROFUNG)"/>
    <property type="match status" value="1"/>
</dbReference>
<feature type="transmembrane region" description="Helical" evidence="7">
    <location>
        <begin position="120"/>
        <end position="147"/>
    </location>
</feature>
<feature type="transmembrane region" description="Helical" evidence="7">
    <location>
        <begin position="203"/>
        <end position="233"/>
    </location>
</feature>
<keyword evidence="3 7" id="KW-0812">Transmembrane</keyword>
<dbReference type="AlphaFoldDB" id="A0A511WZI2"/>
<dbReference type="InterPro" id="IPR023271">
    <property type="entry name" value="Aquaporin-like"/>
</dbReference>
<evidence type="ECO:0000313" key="8">
    <source>
        <dbReference type="EMBL" id="GEN56105.1"/>
    </source>
</evidence>
<feature type="transmembrane region" description="Helical" evidence="7">
    <location>
        <begin position="239"/>
        <end position="265"/>
    </location>
</feature>
<comment type="caution">
    <text evidence="8">The sequence shown here is derived from an EMBL/GenBank/DDBJ whole genome shotgun (WGS) entry which is preliminary data.</text>
</comment>
<feature type="transmembrane region" description="Helical" evidence="7">
    <location>
        <begin position="75"/>
        <end position="99"/>
    </location>
</feature>
<keyword evidence="2" id="KW-0813">Transport</keyword>
<sequence>MLHVSQTMNEKDLITVGFYSPDEIAHYTVTSGYKKAHYTNLQSGILGFEAGAFIALGYLLYIHVTANMPEAWGGFSAFIGAALFPIGLILTLLAGGELLTGNLMAVPLSRMENKINSRHVLKNIVLITISNFLGAIFVAYFFGHIVGLTEGIYLTTTLHLAEHKLDVTFLQAFLSGIGCNWLVASAVWLSYGAKDMSGKILGIWFPTMAFVAIGFQHVVANMFLIPAAIFAGYFSWGSYLLNFIPVFLGNAVGGVMFVAGAYWVVYLKKDPDHLLPIKQHRAS</sequence>
<keyword evidence="9" id="KW-1185">Reference proteome</keyword>
<dbReference type="EMBL" id="BJYE01000005">
    <property type="protein sequence ID" value="GEN56105.1"/>
    <property type="molecule type" value="Genomic_DNA"/>
</dbReference>
<dbReference type="PANTHER" id="PTHR30520">
    <property type="entry name" value="FORMATE TRANSPORTER-RELATED"/>
    <property type="match status" value="1"/>
</dbReference>
<evidence type="ECO:0000313" key="9">
    <source>
        <dbReference type="Proteomes" id="UP000321400"/>
    </source>
</evidence>
<comment type="subcellular location">
    <subcellularLocation>
        <location evidence="1">Membrane</location>
        <topology evidence="1">Multi-pass membrane protein</topology>
    </subcellularLocation>
</comment>
<dbReference type="InterPro" id="IPR000292">
    <property type="entry name" value="For/NO2_transpt"/>
</dbReference>
<keyword evidence="4 7" id="KW-1133">Transmembrane helix</keyword>
<proteinExistence type="inferred from homology"/>
<evidence type="ECO:0000256" key="7">
    <source>
        <dbReference type="SAM" id="Phobius"/>
    </source>
</evidence>
<dbReference type="Pfam" id="PF01226">
    <property type="entry name" value="Form_Nir_trans"/>
    <property type="match status" value="1"/>
</dbReference>
<evidence type="ECO:0000256" key="3">
    <source>
        <dbReference type="ARBA" id="ARBA00022692"/>
    </source>
</evidence>